<dbReference type="GO" id="GO:0005737">
    <property type="term" value="C:cytoplasm"/>
    <property type="evidence" value="ECO:0007669"/>
    <property type="project" value="UniProtKB-SubCell"/>
</dbReference>
<evidence type="ECO:0000256" key="2">
    <source>
        <dbReference type="ARBA" id="ARBA00022490"/>
    </source>
</evidence>
<comment type="subcellular location">
    <subcellularLocation>
        <location evidence="1">Cytoplasm</location>
    </subcellularLocation>
</comment>
<dbReference type="Gene3D" id="3.40.50.150">
    <property type="entry name" value="Vaccinia Virus protein VP39"/>
    <property type="match status" value="1"/>
</dbReference>
<protein>
    <submittedName>
        <fullName evidence="8">UPF0020 domain-containing protein</fullName>
    </submittedName>
</protein>
<keyword evidence="2" id="KW-0963">Cytoplasm</keyword>
<dbReference type="SUPFAM" id="SSF53335">
    <property type="entry name" value="S-adenosyl-L-methionine-dependent methyltransferases"/>
    <property type="match status" value="1"/>
</dbReference>
<dbReference type="PROSITE" id="PS01261">
    <property type="entry name" value="UPF0020"/>
    <property type="match status" value="1"/>
</dbReference>
<proteinExistence type="predicted"/>
<dbReference type="AlphaFoldDB" id="A0A914WGV3"/>
<dbReference type="SUPFAM" id="SSF143437">
    <property type="entry name" value="THUMP domain-like"/>
    <property type="match status" value="1"/>
</dbReference>
<dbReference type="Gene3D" id="3.30.2130.30">
    <property type="match status" value="1"/>
</dbReference>
<dbReference type="GO" id="GO:0030488">
    <property type="term" value="P:tRNA methylation"/>
    <property type="evidence" value="ECO:0007669"/>
    <property type="project" value="TreeGrafter"/>
</dbReference>
<dbReference type="Proteomes" id="UP000887566">
    <property type="component" value="Unplaced"/>
</dbReference>
<reference evidence="8" key="1">
    <citation type="submission" date="2022-11" db="UniProtKB">
        <authorList>
            <consortium name="WormBaseParasite"/>
        </authorList>
    </citation>
    <scope>IDENTIFICATION</scope>
</reference>
<keyword evidence="4" id="KW-0808">Transferase</keyword>
<dbReference type="WBParaSite" id="PSAMB.scaffold4118size15635.g23467.t1">
    <property type="protein sequence ID" value="PSAMB.scaffold4118size15635.g23467.t1"/>
    <property type="gene ID" value="PSAMB.scaffold4118size15635.g23467"/>
</dbReference>
<evidence type="ECO:0000256" key="3">
    <source>
        <dbReference type="ARBA" id="ARBA00022603"/>
    </source>
</evidence>
<dbReference type="InterPro" id="IPR029063">
    <property type="entry name" value="SAM-dependent_MTases_sf"/>
</dbReference>
<dbReference type="PANTHER" id="PTHR14911">
    <property type="entry name" value="THUMP DOMAIN-CONTAINING"/>
    <property type="match status" value="1"/>
</dbReference>
<evidence type="ECO:0000313" key="7">
    <source>
        <dbReference type="Proteomes" id="UP000887566"/>
    </source>
</evidence>
<name>A0A914WGV3_9BILA</name>
<accession>A0A914WGV3</accession>
<dbReference type="Pfam" id="PF01170">
    <property type="entry name" value="UPF0020"/>
    <property type="match status" value="1"/>
</dbReference>
<dbReference type="PANTHER" id="PTHR14911:SF13">
    <property type="entry name" value="TRNA (GUANINE(6)-N2)-METHYLTRANSFERASE THUMP3"/>
    <property type="match status" value="1"/>
</dbReference>
<feature type="domain" description="Ribosomal RNA large subunit methyltransferase K/L-like methyltransferase" evidence="6">
    <location>
        <begin position="209"/>
        <end position="393"/>
    </location>
</feature>
<keyword evidence="5" id="KW-0819">tRNA processing</keyword>
<dbReference type="CDD" id="cd02440">
    <property type="entry name" value="AdoMet_MTases"/>
    <property type="match status" value="1"/>
</dbReference>
<organism evidence="7 8">
    <name type="scientific">Plectus sambesii</name>
    <dbReference type="NCBI Taxonomy" id="2011161"/>
    <lineage>
        <taxon>Eukaryota</taxon>
        <taxon>Metazoa</taxon>
        <taxon>Ecdysozoa</taxon>
        <taxon>Nematoda</taxon>
        <taxon>Chromadorea</taxon>
        <taxon>Plectida</taxon>
        <taxon>Plectina</taxon>
        <taxon>Plectoidea</taxon>
        <taxon>Plectidae</taxon>
        <taxon>Plectus</taxon>
    </lineage>
</organism>
<evidence type="ECO:0000259" key="6">
    <source>
        <dbReference type="Pfam" id="PF01170"/>
    </source>
</evidence>
<dbReference type="GO" id="GO:0043527">
    <property type="term" value="C:tRNA methyltransferase complex"/>
    <property type="evidence" value="ECO:0007669"/>
    <property type="project" value="UniProtKB-ARBA"/>
</dbReference>
<dbReference type="InterPro" id="IPR000241">
    <property type="entry name" value="RlmKL-like_Mtase"/>
</dbReference>
<dbReference type="CDD" id="cd11715">
    <property type="entry name" value="THUMP_AdoMetMT"/>
    <property type="match status" value="1"/>
</dbReference>
<evidence type="ECO:0000256" key="4">
    <source>
        <dbReference type="ARBA" id="ARBA00022679"/>
    </source>
</evidence>
<keyword evidence="3" id="KW-0489">Methyltransferase</keyword>
<evidence type="ECO:0000256" key="5">
    <source>
        <dbReference type="ARBA" id="ARBA00022694"/>
    </source>
</evidence>
<dbReference type="GO" id="GO:0016423">
    <property type="term" value="F:tRNA (guanine) methyltransferase activity"/>
    <property type="evidence" value="ECO:0007669"/>
    <property type="project" value="TreeGrafter"/>
</dbReference>
<sequence length="426" mass="46874">MITIRGAVVTGFEFAACEEVNERFGVHATSSRGAIVFELPNAPALSEILTLRSVDSLYAVIDRRRFEAICDKDQDTALQSITALLVDLDWASGLKALEHVTQQSLPGGHQRAIDALNAYRTTSAKYSGDKNGLPSYRVSCYRPGPRELHSFGSMDAARALGNVINNCFGWPPKMDDFDIEVVLRINNSDISVELALTKKSLHCRNIVEFGRTTLRSTICHGLLRMAAPRPGETVVDPLCGSGSIPLEAATGWSELFVLGGDNYSVALERSAANLQAIYNSQTRPSSSVCSDEQTSSPYCSFDEPSPIATNQAKTSPTSQLRSPVAFVQWDSTKLPLDNESVDCIVTDLPFGKRLRTDNRRLYPALLLEWARVLKKDGRVAALTHDRRNMSTILMRCKPIGRLWNIKATHNINVGGLICIAYLLTKR</sequence>
<evidence type="ECO:0000256" key="1">
    <source>
        <dbReference type="ARBA" id="ARBA00004496"/>
    </source>
</evidence>
<dbReference type="InterPro" id="IPR053943">
    <property type="entry name" value="RlmKL-like_Mtase_CS"/>
</dbReference>
<keyword evidence="7" id="KW-1185">Reference proteome</keyword>
<evidence type="ECO:0000313" key="8">
    <source>
        <dbReference type="WBParaSite" id="PSAMB.scaffold4118size15635.g23467.t1"/>
    </source>
</evidence>